<sequence length="150" mass="16264">MSNGDGDILSVLKKYYPNQNSTDGVATNPIRPNNSASRSSVTNLLKDEAIFHRATLCMCNGHIQPRVKLLDNVTLRVSLCNDIRASNFASTEIIATVGSRFNNPNPRIPGSRDDSPGDDPGQEPIALDLCLINANEFETILNGPRPCDPS</sequence>
<evidence type="ECO:0000313" key="3">
    <source>
        <dbReference type="Proteomes" id="UP000299102"/>
    </source>
</evidence>
<protein>
    <submittedName>
        <fullName evidence="2">Uncharacterized protein</fullName>
    </submittedName>
</protein>
<feature type="region of interest" description="Disordered" evidence="1">
    <location>
        <begin position="99"/>
        <end position="122"/>
    </location>
</feature>
<accession>A0A4C1X324</accession>
<keyword evidence="3" id="KW-1185">Reference proteome</keyword>
<reference evidence="2 3" key="1">
    <citation type="journal article" date="2019" name="Commun. Biol.">
        <title>The bagworm genome reveals a unique fibroin gene that provides high tensile strength.</title>
        <authorList>
            <person name="Kono N."/>
            <person name="Nakamura H."/>
            <person name="Ohtoshi R."/>
            <person name="Tomita M."/>
            <person name="Numata K."/>
            <person name="Arakawa K."/>
        </authorList>
    </citation>
    <scope>NUCLEOTIDE SEQUENCE [LARGE SCALE GENOMIC DNA]</scope>
</reference>
<dbReference type="EMBL" id="BGZK01000719">
    <property type="protein sequence ID" value="GBP57553.1"/>
    <property type="molecule type" value="Genomic_DNA"/>
</dbReference>
<dbReference type="AlphaFoldDB" id="A0A4C1X324"/>
<comment type="caution">
    <text evidence="2">The sequence shown here is derived from an EMBL/GenBank/DDBJ whole genome shotgun (WGS) entry which is preliminary data.</text>
</comment>
<evidence type="ECO:0000256" key="1">
    <source>
        <dbReference type="SAM" id="MobiDB-lite"/>
    </source>
</evidence>
<organism evidence="2 3">
    <name type="scientific">Eumeta variegata</name>
    <name type="common">Bagworm moth</name>
    <name type="synonym">Eumeta japonica</name>
    <dbReference type="NCBI Taxonomy" id="151549"/>
    <lineage>
        <taxon>Eukaryota</taxon>
        <taxon>Metazoa</taxon>
        <taxon>Ecdysozoa</taxon>
        <taxon>Arthropoda</taxon>
        <taxon>Hexapoda</taxon>
        <taxon>Insecta</taxon>
        <taxon>Pterygota</taxon>
        <taxon>Neoptera</taxon>
        <taxon>Endopterygota</taxon>
        <taxon>Lepidoptera</taxon>
        <taxon>Glossata</taxon>
        <taxon>Ditrysia</taxon>
        <taxon>Tineoidea</taxon>
        <taxon>Psychidae</taxon>
        <taxon>Oiketicinae</taxon>
        <taxon>Eumeta</taxon>
    </lineage>
</organism>
<evidence type="ECO:0000313" key="2">
    <source>
        <dbReference type="EMBL" id="GBP57553.1"/>
    </source>
</evidence>
<gene>
    <name evidence="2" type="ORF">EVAR_40081_1</name>
</gene>
<name>A0A4C1X324_EUMVA</name>
<feature type="region of interest" description="Disordered" evidence="1">
    <location>
        <begin position="20"/>
        <end position="39"/>
    </location>
</feature>
<dbReference type="Proteomes" id="UP000299102">
    <property type="component" value="Unassembled WGS sequence"/>
</dbReference>
<proteinExistence type="predicted"/>